<dbReference type="InterPro" id="IPR051598">
    <property type="entry name" value="TSUP/Inactive_protease-like"/>
</dbReference>
<evidence type="ECO:0000313" key="6">
    <source>
        <dbReference type="EMBL" id="QHN65497.1"/>
    </source>
</evidence>
<dbReference type="GO" id="GO:0005886">
    <property type="term" value="C:plasma membrane"/>
    <property type="evidence" value="ECO:0007669"/>
    <property type="project" value="UniProtKB-SubCell"/>
</dbReference>
<gene>
    <name evidence="6" type="ORF">DBX24_06165</name>
</gene>
<feature type="transmembrane region" description="Helical" evidence="5">
    <location>
        <begin position="201"/>
        <end position="232"/>
    </location>
</feature>
<name>A0A6P1QWI8_9FLAO</name>
<evidence type="ECO:0000256" key="5">
    <source>
        <dbReference type="RuleBase" id="RU363041"/>
    </source>
</evidence>
<evidence type="ECO:0000256" key="4">
    <source>
        <dbReference type="ARBA" id="ARBA00023136"/>
    </source>
</evidence>
<comment type="similarity">
    <text evidence="5">Belongs to the 4-toluene sulfonate uptake permease (TSUP) (TC 2.A.102) family.</text>
</comment>
<protein>
    <recommendedName>
        <fullName evidence="5">Probable membrane transporter protein</fullName>
    </recommendedName>
</protein>
<dbReference type="RefSeq" id="WP_160224315.1">
    <property type="nucleotide sequence ID" value="NZ_CP029149.1"/>
</dbReference>
<reference evidence="6 7" key="1">
    <citation type="submission" date="2018-04" db="EMBL/GenBank/DDBJ databases">
        <title>Characteristic and Complete Genome Sequencing of A Novel Member of Infective Endocarditis Causative Bacteria: Bergeyella cardium QL-PH.</title>
        <authorList>
            <person name="Pan H."/>
            <person name="Sun E."/>
            <person name="Zhang Y."/>
        </authorList>
    </citation>
    <scope>NUCLEOTIDE SEQUENCE [LARGE SCALE GENOMIC DNA]</scope>
    <source>
        <strain evidence="6 7">HPQL</strain>
    </source>
</reference>
<dbReference type="PANTHER" id="PTHR43701">
    <property type="entry name" value="MEMBRANE TRANSPORTER PROTEIN MJ0441-RELATED"/>
    <property type="match status" value="1"/>
</dbReference>
<dbReference type="KEGG" id="bcad:DBX24_06165"/>
<keyword evidence="5" id="KW-1003">Cell membrane</keyword>
<accession>A0A6P1QWI8</accession>
<comment type="subcellular location">
    <subcellularLocation>
        <location evidence="5">Cell membrane</location>
        <topology evidence="5">Multi-pass membrane protein</topology>
    </subcellularLocation>
    <subcellularLocation>
        <location evidence="1">Membrane</location>
        <topology evidence="1">Multi-pass membrane protein</topology>
    </subcellularLocation>
</comment>
<evidence type="ECO:0000313" key="7">
    <source>
        <dbReference type="Proteomes" id="UP000464318"/>
    </source>
</evidence>
<feature type="transmembrane region" description="Helical" evidence="5">
    <location>
        <begin position="302"/>
        <end position="319"/>
    </location>
</feature>
<evidence type="ECO:0000256" key="1">
    <source>
        <dbReference type="ARBA" id="ARBA00004141"/>
    </source>
</evidence>
<keyword evidence="3 5" id="KW-1133">Transmembrane helix</keyword>
<dbReference type="InterPro" id="IPR002781">
    <property type="entry name" value="TM_pro_TauE-like"/>
</dbReference>
<feature type="transmembrane region" description="Helical" evidence="5">
    <location>
        <begin position="268"/>
        <end position="290"/>
    </location>
</feature>
<keyword evidence="2 5" id="KW-0812">Transmembrane</keyword>
<feature type="transmembrane region" description="Helical" evidence="5">
    <location>
        <begin position="369"/>
        <end position="391"/>
    </location>
</feature>
<dbReference type="PANTHER" id="PTHR43701:SF12">
    <property type="entry name" value="MEMBRANE TRANSPORTER PROTEIN YTNM-RELATED"/>
    <property type="match status" value="1"/>
</dbReference>
<sequence>MPHSQRKHIRLSLKSEYLRVLIIGEPELIMDELPLLYDKDLEDLQIFAPEETESLRNFAEEMPNTTLHTGIPNDSDFEKAHIAYILTKDETEKINLIHLAKKHKIIIIDELAPSSKHKNTKEKLILNKVQSTIPGTRNYQNPYEVLEYMTTYTKMAKIRATMYLSLIGIMVFAGLFFLTIYEFELYPEVKDFLGRDHSIFYWMLLVGFLAEMVAGSMGMGYGTICTAILLFLGQSPAVASASIHSAQTFTTFAGVASHYKLRNINMKLVKALAPYAILGALMGSFSLYFIDKEYGKIMKPLLAGYTMFIGVNIFIRTLMNQRKRQNINRKRSNLPVLGLVGGFLDSFAGGGWGPLVTGSLIKDGRTPRYVVGSSIFLKFLLTTTSAITFIFTLGTQHWNIILGLLLGGVITAPFSAMLTTRLPIKKMTLAISILVIIMSAITLYKALF</sequence>
<evidence type="ECO:0000256" key="3">
    <source>
        <dbReference type="ARBA" id="ARBA00022989"/>
    </source>
</evidence>
<dbReference type="Proteomes" id="UP000464318">
    <property type="component" value="Chromosome"/>
</dbReference>
<organism evidence="6 7">
    <name type="scientific">Bergeyella cardium</name>
    <dbReference type="NCBI Taxonomy" id="1585976"/>
    <lineage>
        <taxon>Bacteria</taxon>
        <taxon>Pseudomonadati</taxon>
        <taxon>Bacteroidota</taxon>
        <taxon>Flavobacteriia</taxon>
        <taxon>Flavobacteriales</taxon>
        <taxon>Weeksellaceae</taxon>
        <taxon>Bergeyella</taxon>
    </lineage>
</organism>
<dbReference type="Pfam" id="PF01925">
    <property type="entry name" value="TauE"/>
    <property type="match status" value="1"/>
</dbReference>
<dbReference type="AlphaFoldDB" id="A0A6P1QWI8"/>
<feature type="transmembrane region" description="Helical" evidence="5">
    <location>
        <begin position="162"/>
        <end position="181"/>
    </location>
</feature>
<feature type="transmembrane region" description="Helical" evidence="5">
    <location>
        <begin position="397"/>
        <end position="416"/>
    </location>
</feature>
<evidence type="ECO:0000256" key="2">
    <source>
        <dbReference type="ARBA" id="ARBA00022692"/>
    </source>
</evidence>
<keyword evidence="7" id="KW-1185">Reference proteome</keyword>
<keyword evidence="4 5" id="KW-0472">Membrane</keyword>
<dbReference type="EMBL" id="CP029149">
    <property type="protein sequence ID" value="QHN65497.1"/>
    <property type="molecule type" value="Genomic_DNA"/>
</dbReference>
<feature type="transmembrane region" description="Helical" evidence="5">
    <location>
        <begin position="428"/>
        <end position="447"/>
    </location>
</feature>
<dbReference type="OrthoDB" id="45564at2"/>
<proteinExistence type="inferred from homology"/>